<evidence type="ECO:0000256" key="3">
    <source>
        <dbReference type="ARBA" id="ARBA00022525"/>
    </source>
</evidence>
<dbReference type="Pfam" id="PF03022">
    <property type="entry name" value="MRJP"/>
    <property type="match status" value="1"/>
</dbReference>
<dbReference type="AlphaFoldDB" id="A0AAV8Z7W9"/>
<accession>A0AAV8Z7W9</accession>
<dbReference type="PANTHER" id="PTHR10009">
    <property type="entry name" value="PROTEIN YELLOW-RELATED"/>
    <property type="match status" value="1"/>
</dbReference>
<dbReference type="Gene3D" id="2.120.10.30">
    <property type="entry name" value="TolB, C-terminal domain"/>
    <property type="match status" value="1"/>
</dbReference>
<keyword evidence="4" id="KW-0732">Signal</keyword>
<comment type="subcellular location">
    <subcellularLocation>
        <location evidence="1">Secreted</location>
    </subcellularLocation>
</comment>
<evidence type="ECO:0000256" key="4">
    <source>
        <dbReference type="ARBA" id="ARBA00022729"/>
    </source>
</evidence>
<sequence length="372" mass="42908">MLSISGLEVYQDRIFITNPKWTVGIPASLAVIPRNSIDKSPPLAPYPSWEWHKTGNCDGITSVFRIHADSCGRLWVLDSGLVDVESKLGKPRQVCSPQILIFDLRTDNLLTRYVFPADFIKEDGLFANIHVDVRDDCNDVYAYATDIWRYNLVVFSLKQMRAWLVSHHFFLPDPLAASYKLHDLGFYWMDGLIGMALSPYNDYDQDRVLYFNPMTSFREFYVRTSVIRNETGWMDRKADFKILGQGRGPSGQVASSWMDRNGILFYNLVTRDAVGCWDSRKPYKMENLGVVAKSSKTLVFPNDLKTDQEPRQSIWVLSNFLPYYIYATLNEQQVNFRILRAYTDEAVKNTICDPHISTYNTYEPYSDESGCY</sequence>
<protein>
    <submittedName>
        <fullName evidence="5">Uncharacterized protein</fullName>
    </submittedName>
</protein>
<reference evidence="5" key="1">
    <citation type="journal article" date="2023" name="Insect Mol. Biol.">
        <title>Genome sequencing provides insights into the evolution of gene families encoding plant cell wall-degrading enzymes in longhorned beetles.</title>
        <authorList>
            <person name="Shin N.R."/>
            <person name="Okamura Y."/>
            <person name="Kirsch R."/>
            <person name="Pauchet Y."/>
        </authorList>
    </citation>
    <scope>NUCLEOTIDE SEQUENCE</scope>
    <source>
        <strain evidence="5">AMC_N1</strain>
    </source>
</reference>
<dbReference type="InterPro" id="IPR017996">
    <property type="entry name" value="MRJP/yellow-related"/>
</dbReference>
<dbReference type="SUPFAM" id="SSF101898">
    <property type="entry name" value="NHL repeat"/>
    <property type="match status" value="1"/>
</dbReference>
<dbReference type="Proteomes" id="UP001162162">
    <property type="component" value="Unassembled WGS sequence"/>
</dbReference>
<dbReference type="GO" id="GO:0005576">
    <property type="term" value="C:extracellular region"/>
    <property type="evidence" value="ECO:0007669"/>
    <property type="project" value="UniProtKB-SubCell"/>
</dbReference>
<dbReference type="FunFam" id="2.120.10.30:FF:000045">
    <property type="entry name" value="Blast:Protein yellow"/>
    <property type="match status" value="1"/>
</dbReference>
<organism evidence="5 6">
    <name type="scientific">Aromia moschata</name>
    <dbReference type="NCBI Taxonomy" id="1265417"/>
    <lineage>
        <taxon>Eukaryota</taxon>
        <taxon>Metazoa</taxon>
        <taxon>Ecdysozoa</taxon>
        <taxon>Arthropoda</taxon>
        <taxon>Hexapoda</taxon>
        <taxon>Insecta</taxon>
        <taxon>Pterygota</taxon>
        <taxon>Neoptera</taxon>
        <taxon>Endopterygota</taxon>
        <taxon>Coleoptera</taxon>
        <taxon>Polyphaga</taxon>
        <taxon>Cucujiformia</taxon>
        <taxon>Chrysomeloidea</taxon>
        <taxon>Cerambycidae</taxon>
        <taxon>Cerambycinae</taxon>
        <taxon>Callichromatini</taxon>
        <taxon>Aromia</taxon>
    </lineage>
</organism>
<evidence type="ECO:0000256" key="2">
    <source>
        <dbReference type="ARBA" id="ARBA00009127"/>
    </source>
</evidence>
<dbReference type="InterPro" id="IPR011042">
    <property type="entry name" value="6-blade_b-propeller_TolB-like"/>
</dbReference>
<dbReference type="EMBL" id="JAPWTK010000012">
    <property type="protein sequence ID" value="KAJ8959627.1"/>
    <property type="molecule type" value="Genomic_DNA"/>
</dbReference>
<dbReference type="PRINTS" id="PR01366">
    <property type="entry name" value="ROYALJELLY"/>
</dbReference>
<dbReference type="PANTHER" id="PTHR10009:SF13">
    <property type="entry name" value="DOPAMINECHROME TAUTOMERASE"/>
    <property type="match status" value="1"/>
</dbReference>
<comment type="similarity">
    <text evidence="2">Belongs to the major royal jelly protein family.</text>
</comment>
<gene>
    <name evidence="5" type="ORF">NQ318_021814</name>
</gene>
<evidence type="ECO:0000256" key="1">
    <source>
        <dbReference type="ARBA" id="ARBA00004613"/>
    </source>
</evidence>
<evidence type="ECO:0000313" key="5">
    <source>
        <dbReference type="EMBL" id="KAJ8959627.1"/>
    </source>
</evidence>
<proteinExistence type="inferred from homology"/>
<keyword evidence="3" id="KW-0964">Secreted</keyword>
<name>A0AAV8Z7W9_9CUCU</name>
<keyword evidence="6" id="KW-1185">Reference proteome</keyword>
<evidence type="ECO:0000313" key="6">
    <source>
        <dbReference type="Proteomes" id="UP001162162"/>
    </source>
</evidence>
<comment type="caution">
    <text evidence="5">The sequence shown here is derived from an EMBL/GenBank/DDBJ whole genome shotgun (WGS) entry which is preliminary data.</text>
</comment>